<dbReference type="RefSeq" id="WP_108129713.1">
    <property type="nucleotide sequence ID" value="NZ_QBKP01000011.1"/>
</dbReference>
<comment type="caution">
    <text evidence="1">The sequence shown here is derived from an EMBL/GenBank/DDBJ whole genome shotgun (WGS) entry which is preliminary data.</text>
</comment>
<dbReference type="AlphaFoldDB" id="A0A2T6AVS4"/>
<dbReference type="PANTHER" id="PTHR30528">
    <property type="entry name" value="CYTOPLASMIC PROTEIN"/>
    <property type="match status" value="1"/>
</dbReference>
<proteinExistence type="predicted"/>
<dbReference type="Pfam" id="PF06224">
    <property type="entry name" value="AlkZ-like"/>
    <property type="match status" value="1"/>
</dbReference>
<dbReference type="OrthoDB" id="9787207at2"/>
<organism evidence="1 2">
    <name type="scientific">Gemmobacter caeni</name>
    <dbReference type="NCBI Taxonomy" id="589035"/>
    <lineage>
        <taxon>Bacteria</taxon>
        <taxon>Pseudomonadati</taxon>
        <taxon>Pseudomonadota</taxon>
        <taxon>Alphaproteobacteria</taxon>
        <taxon>Rhodobacterales</taxon>
        <taxon>Paracoccaceae</taxon>
        <taxon>Gemmobacter</taxon>
    </lineage>
</organism>
<dbReference type="PANTHER" id="PTHR30528:SF0">
    <property type="entry name" value="CYTOPLASMIC PROTEIN"/>
    <property type="match status" value="1"/>
</dbReference>
<evidence type="ECO:0008006" key="3">
    <source>
        <dbReference type="Google" id="ProtNLM"/>
    </source>
</evidence>
<dbReference type="EMBL" id="QBKP01000011">
    <property type="protein sequence ID" value="PTX47919.1"/>
    <property type="molecule type" value="Genomic_DNA"/>
</dbReference>
<protein>
    <recommendedName>
        <fullName evidence="3">Winged helix-turn-helix domain-containing protein</fullName>
    </recommendedName>
</protein>
<dbReference type="Proteomes" id="UP000244224">
    <property type="component" value="Unassembled WGS sequence"/>
</dbReference>
<dbReference type="InterPro" id="IPR009351">
    <property type="entry name" value="AlkZ-like"/>
</dbReference>
<gene>
    <name evidence="1" type="ORF">C8N34_11172</name>
</gene>
<evidence type="ECO:0000313" key="2">
    <source>
        <dbReference type="Proteomes" id="UP000244224"/>
    </source>
</evidence>
<name>A0A2T6AVS4_9RHOB</name>
<keyword evidence="2" id="KW-1185">Reference proteome</keyword>
<accession>A0A2T6AVS4</accession>
<reference evidence="1 2" key="1">
    <citation type="submission" date="2018-04" db="EMBL/GenBank/DDBJ databases">
        <title>Genomic Encyclopedia of Archaeal and Bacterial Type Strains, Phase II (KMG-II): from individual species to whole genera.</title>
        <authorList>
            <person name="Goeker M."/>
        </authorList>
    </citation>
    <scope>NUCLEOTIDE SEQUENCE [LARGE SCALE GENOMIC DNA]</scope>
    <source>
        <strain evidence="1 2">DSM 21823</strain>
    </source>
</reference>
<sequence>MSQLPLVPNARARRIFLDRHALAEAPSGVASGAALHELITRIGFVQVDSINTVSRAHHMILWARRQSYRPEALARLMERDRLLWEHWTHDASILPVAWFPFWRRRFEQDRARLVQRWTGWQRAGFHEKFDEVLARVADHGPVTSADVGEGEARGSGGWWDWHPSKAALEYLWRVGELSVTRRDGFRKVYDLTERVIPAEWRAHLHDDAAVIDWACNTALDRLGFATPGELAAYWAAVTPDEAKVWSEAALASGAAIRVAVEGADGSLRTHLARPDLPQFDPPEPPGRLRILSPFDPALRDRKRAERLFGFHYRIEVFVPEPQRRFGYYVFPVLEGARLVGRVDARAQRDRGVLAVRAFWPEAGVSMGTGRRARLEAELDRLARFCGCDNGVEFAADWLRDHLPPER</sequence>
<evidence type="ECO:0000313" key="1">
    <source>
        <dbReference type="EMBL" id="PTX47919.1"/>
    </source>
</evidence>